<organism evidence="1 2">
    <name type="scientific">Streptomyces stephensoniae</name>
    <dbReference type="NCBI Taxonomy" id="3375367"/>
    <lineage>
        <taxon>Bacteria</taxon>
        <taxon>Bacillati</taxon>
        <taxon>Actinomycetota</taxon>
        <taxon>Actinomycetes</taxon>
        <taxon>Kitasatosporales</taxon>
        <taxon>Streptomycetaceae</taxon>
        <taxon>Streptomyces</taxon>
    </lineage>
</organism>
<comment type="caution">
    <text evidence="1">The sequence shown here is derived from an EMBL/GenBank/DDBJ whole genome shotgun (WGS) entry which is preliminary data.</text>
</comment>
<evidence type="ECO:0000313" key="1">
    <source>
        <dbReference type="EMBL" id="MDT0494915.1"/>
    </source>
</evidence>
<evidence type="ECO:0000313" key="2">
    <source>
        <dbReference type="Proteomes" id="UP001180556"/>
    </source>
</evidence>
<protein>
    <submittedName>
        <fullName evidence="1">Uncharacterized protein</fullName>
    </submittedName>
</protein>
<accession>A0ABU2WAK1</accession>
<reference evidence="2" key="1">
    <citation type="submission" date="2023-07" db="EMBL/GenBank/DDBJ databases">
        <title>30 novel species of actinomycetes from the DSMZ collection.</title>
        <authorList>
            <person name="Nouioui I."/>
        </authorList>
    </citation>
    <scope>NUCLEOTIDE SEQUENCE [LARGE SCALE GENOMIC DNA]</scope>
    <source>
        <strain evidence="2">DSM 40932</strain>
    </source>
</reference>
<keyword evidence="2" id="KW-1185">Reference proteome</keyword>
<dbReference type="EMBL" id="JAVRFG010000063">
    <property type="protein sequence ID" value="MDT0494915.1"/>
    <property type="molecule type" value="Genomic_DNA"/>
</dbReference>
<name>A0ABU2WAK1_9ACTN</name>
<dbReference type="Proteomes" id="UP001180556">
    <property type="component" value="Unassembled WGS sequence"/>
</dbReference>
<dbReference type="RefSeq" id="WP_311605749.1">
    <property type="nucleotide sequence ID" value="NZ_JAVRFG010000063.1"/>
</dbReference>
<gene>
    <name evidence="1" type="ORF">RM717_30930</name>
</gene>
<proteinExistence type="predicted"/>
<sequence>MTANLDVLTTAAKDWHEVADGFDELETHYRTRVEGVANDGVWLGLSAEAAAVRFATTLKEFKAGQTQARAFASILLDAYGQFGVLVKNVRDLTVDAKKKGFTIDAEGRAHYDFDKLAPYRNDPDYDKAVQDAHKAEEDWTRSIKRGVKAVDDADQGVKLALHDAAGIKSFFEDFFDRAFGGGEGFNENAVGDIELVEAREAKKYANLVMAGKNLTKEDLAEWQRLMRDNAGDKQFSQTLLNSLGPEGMLKLSNKINDLAYFDDVQEKRSYLNINAGISNSLATATRVPEFKDDQGKPLRYGTDAYQKAFNNWKHTPDSDFYLKWRQDLRELGDDTYDLKVAGEKFAVGKGAGQDIRGYQSLATLMQQGHGEGYSAQFIADITDDMIAMEKNDPDMWDLRGSFSGKDDGWFANDPVDGALSVLSRDPDGATGYLDPASAQGKERLHYLLSDGGRDWDVVDNYDYRKVEVSAPDSEDTDNRNGLARAIEAATTGHAPLREGEPGGAPGPHTPAQARVMQETINVLDMGTDKENPKAHGENVPDNLRKGLGRSLADYVEDTHHILAERGPKYGSPSGMDVIWAEGDDAGITVGKDSLMRVMRGVSADDQSYSLLYDSHRHYAMQELAEAPKTSGEGHESWKNPASDAGAVLGAMNSIGADVIYDERDGKIGEINDTARYAYHVAGAPVTAIPLVGDSAQRMIDAATYEWSKDVTSAAEAKSKEQNTDNYTSGVNGTYAIIDQWAESRRVDIRDDENRSGDPNWDAWQAMRREAKQSYTSSRSDAAAYLDWD</sequence>